<evidence type="ECO:0000256" key="2">
    <source>
        <dbReference type="ARBA" id="ARBA00023125"/>
    </source>
</evidence>
<feature type="domain" description="HTH araC/xylS-type" evidence="4">
    <location>
        <begin position="155"/>
        <end position="257"/>
    </location>
</feature>
<dbReference type="PANTHER" id="PTHR46796">
    <property type="entry name" value="HTH-TYPE TRANSCRIPTIONAL ACTIVATOR RHAS-RELATED"/>
    <property type="match status" value="1"/>
</dbReference>
<keyword evidence="3" id="KW-0804">Transcription</keyword>
<dbReference type="Pfam" id="PF12833">
    <property type="entry name" value="HTH_18"/>
    <property type="match status" value="1"/>
</dbReference>
<dbReference type="InterPro" id="IPR046532">
    <property type="entry name" value="DUF6597"/>
</dbReference>
<dbReference type="RefSeq" id="WP_089759581.1">
    <property type="nucleotide sequence ID" value="NZ_BKAT01000005.1"/>
</dbReference>
<dbReference type="EMBL" id="FNRL01000004">
    <property type="protein sequence ID" value="SEA21321.1"/>
    <property type="molecule type" value="Genomic_DNA"/>
</dbReference>
<dbReference type="InterPro" id="IPR018060">
    <property type="entry name" value="HTH_AraC"/>
</dbReference>
<dbReference type="SUPFAM" id="SSF46689">
    <property type="entry name" value="Homeodomain-like"/>
    <property type="match status" value="1"/>
</dbReference>
<keyword evidence="6" id="KW-1185">Reference proteome</keyword>
<organism evidence="5 6">
    <name type="scientific">Chitinophaga terrae</name>
    <name type="common">ex Kim and Jung 2007</name>
    <dbReference type="NCBI Taxonomy" id="408074"/>
    <lineage>
        <taxon>Bacteria</taxon>
        <taxon>Pseudomonadati</taxon>
        <taxon>Bacteroidota</taxon>
        <taxon>Chitinophagia</taxon>
        <taxon>Chitinophagales</taxon>
        <taxon>Chitinophagaceae</taxon>
        <taxon>Chitinophaga</taxon>
    </lineage>
</organism>
<dbReference type="SMART" id="SM00342">
    <property type="entry name" value="HTH_ARAC"/>
    <property type="match status" value="1"/>
</dbReference>
<dbReference type="InterPro" id="IPR050204">
    <property type="entry name" value="AraC_XylS_family_regulators"/>
</dbReference>
<dbReference type="InterPro" id="IPR009057">
    <property type="entry name" value="Homeodomain-like_sf"/>
</dbReference>
<dbReference type="GO" id="GO:0043565">
    <property type="term" value="F:sequence-specific DNA binding"/>
    <property type="evidence" value="ECO:0007669"/>
    <property type="project" value="InterPro"/>
</dbReference>
<dbReference type="PROSITE" id="PS01124">
    <property type="entry name" value="HTH_ARAC_FAMILY_2"/>
    <property type="match status" value="1"/>
</dbReference>
<dbReference type="PANTHER" id="PTHR46796:SF13">
    <property type="entry name" value="HTH-TYPE TRANSCRIPTIONAL ACTIVATOR RHAS"/>
    <property type="match status" value="1"/>
</dbReference>
<dbReference type="STRING" id="408074.SAMN05660909_01149"/>
<accession>A0A1H3ZD77</accession>
<dbReference type="Pfam" id="PF20240">
    <property type="entry name" value="DUF6597"/>
    <property type="match status" value="1"/>
</dbReference>
<gene>
    <name evidence="5" type="ORF">SAMN05660909_01149</name>
</gene>
<dbReference type="OrthoDB" id="323290at2"/>
<evidence type="ECO:0000259" key="4">
    <source>
        <dbReference type="PROSITE" id="PS01124"/>
    </source>
</evidence>
<name>A0A1H3ZD77_9BACT</name>
<keyword evidence="2" id="KW-0238">DNA-binding</keyword>
<evidence type="ECO:0000256" key="1">
    <source>
        <dbReference type="ARBA" id="ARBA00023015"/>
    </source>
</evidence>
<dbReference type="AlphaFoldDB" id="A0A1H3ZD77"/>
<dbReference type="GO" id="GO:0003700">
    <property type="term" value="F:DNA-binding transcription factor activity"/>
    <property type="evidence" value="ECO:0007669"/>
    <property type="project" value="InterPro"/>
</dbReference>
<evidence type="ECO:0000313" key="5">
    <source>
        <dbReference type="EMBL" id="SEA21321.1"/>
    </source>
</evidence>
<reference evidence="6" key="1">
    <citation type="submission" date="2016-10" db="EMBL/GenBank/DDBJ databases">
        <authorList>
            <person name="Varghese N."/>
            <person name="Submissions S."/>
        </authorList>
    </citation>
    <scope>NUCLEOTIDE SEQUENCE [LARGE SCALE GENOMIC DNA]</scope>
    <source>
        <strain evidence="6">DSM 23920</strain>
    </source>
</reference>
<dbReference type="Gene3D" id="1.10.10.60">
    <property type="entry name" value="Homeodomain-like"/>
    <property type="match status" value="1"/>
</dbReference>
<protein>
    <submittedName>
        <fullName evidence="5">Helix-turn-helix domain-containing protein</fullName>
    </submittedName>
</protein>
<sequence length="270" mass="30959">MQYLQIPPPAELQPYIRHFWVLEGDTTSQVRSFRTLADGTPGFIFQNKEKGILYQFDKQLPASFLYGQATKAAAIHIDGEFDTIGIFFQPYGLKAIFGIDAQELTDDCMELNPYFSAVGDMLSAVLQREPTTEMRIRKLVAFISEQANRQARNQDSAIIYAAQQIWKHSGNLGLADLRSELFLTERSFERKFKQYVGLSPKLFSRIVKFQSSLQSLRTASFEKLSDIAYRHQYADQSHFIRNFREFAGCSPLQLQQLREKVMDSSVTVIL</sequence>
<evidence type="ECO:0000256" key="3">
    <source>
        <dbReference type="ARBA" id="ARBA00023163"/>
    </source>
</evidence>
<dbReference type="Proteomes" id="UP000199656">
    <property type="component" value="Unassembled WGS sequence"/>
</dbReference>
<evidence type="ECO:0000313" key="6">
    <source>
        <dbReference type="Proteomes" id="UP000199656"/>
    </source>
</evidence>
<keyword evidence="1" id="KW-0805">Transcription regulation</keyword>
<proteinExistence type="predicted"/>